<evidence type="ECO:0000256" key="7">
    <source>
        <dbReference type="SAM" id="MobiDB-lite"/>
    </source>
</evidence>
<evidence type="ECO:0000313" key="8">
    <source>
        <dbReference type="EMBL" id="KAJ5569219.1"/>
    </source>
</evidence>
<keyword evidence="9" id="KW-1185">Reference proteome</keyword>
<dbReference type="AlphaFoldDB" id="A0AAD6DCK8"/>
<name>A0AAD6DCK8_9EURO</name>
<dbReference type="GO" id="GO:0006796">
    <property type="term" value="P:phosphate-containing compound metabolic process"/>
    <property type="evidence" value="ECO:0007669"/>
    <property type="project" value="InterPro"/>
</dbReference>
<keyword evidence="4" id="KW-0479">Metal-binding</keyword>
<comment type="cofactor">
    <cofactor evidence="1">
        <name>Mg(2+)</name>
        <dbReference type="ChEBI" id="CHEBI:18420"/>
    </cofactor>
</comment>
<evidence type="ECO:0000256" key="3">
    <source>
        <dbReference type="ARBA" id="ARBA00012146"/>
    </source>
</evidence>
<feature type="region of interest" description="Disordered" evidence="7">
    <location>
        <begin position="247"/>
        <end position="286"/>
    </location>
</feature>
<evidence type="ECO:0000256" key="1">
    <source>
        <dbReference type="ARBA" id="ARBA00001946"/>
    </source>
</evidence>
<accession>A0AAD6DCK8</accession>
<dbReference type="Gene3D" id="3.90.80.10">
    <property type="entry name" value="Inorganic pyrophosphatase"/>
    <property type="match status" value="1"/>
</dbReference>
<dbReference type="EC" id="3.6.1.1" evidence="3"/>
<gene>
    <name evidence="8" type="ORF">N7450_011705</name>
</gene>
<dbReference type="PROSITE" id="PS00387">
    <property type="entry name" value="PPASE"/>
    <property type="match status" value="1"/>
</dbReference>
<evidence type="ECO:0000256" key="6">
    <source>
        <dbReference type="ARBA" id="ARBA00022842"/>
    </source>
</evidence>
<dbReference type="CDD" id="cd00412">
    <property type="entry name" value="pyrophosphatase"/>
    <property type="match status" value="1"/>
</dbReference>
<evidence type="ECO:0000313" key="9">
    <source>
        <dbReference type="Proteomes" id="UP001216150"/>
    </source>
</evidence>
<dbReference type="Pfam" id="PF00719">
    <property type="entry name" value="Pyrophosphatase"/>
    <property type="match status" value="1"/>
</dbReference>
<dbReference type="SUPFAM" id="SSF50324">
    <property type="entry name" value="Inorganic pyrophosphatase"/>
    <property type="match status" value="1"/>
</dbReference>
<dbReference type="GO" id="GO:0005737">
    <property type="term" value="C:cytoplasm"/>
    <property type="evidence" value="ECO:0007669"/>
    <property type="project" value="InterPro"/>
</dbReference>
<reference evidence="8 9" key="1">
    <citation type="journal article" date="2023" name="IMA Fungus">
        <title>Comparative genomic study of the Penicillium genus elucidates a diverse pangenome and 15 lateral gene transfer events.</title>
        <authorList>
            <person name="Petersen C."/>
            <person name="Sorensen T."/>
            <person name="Nielsen M.R."/>
            <person name="Sondergaard T.E."/>
            <person name="Sorensen J.L."/>
            <person name="Fitzpatrick D.A."/>
            <person name="Frisvad J.C."/>
            <person name="Nielsen K.L."/>
        </authorList>
    </citation>
    <scope>NUCLEOTIDE SEQUENCE [LARGE SCALE GENOMIC DNA]</scope>
    <source>
        <strain evidence="8 9">IBT 29057</strain>
    </source>
</reference>
<keyword evidence="6" id="KW-0460">Magnesium</keyword>
<comment type="caution">
    <text evidence="8">The sequence shown here is derived from an EMBL/GenBank/DDBJ whole genome shotgun (WGS) entry which is preliminary data.</text>
</comment>
<dbReference type="GO" id="GO:0004427">
    <property type="term" value="F:inorganic diphosphate phosphatase activity"/>
    <property type="evidence" value="ECO:0007669"/>
    <property type="project" value="UniProtKB-EC"/>
</dbReference>
<dbReference type="InterPro" id="IPR036649">
    <property type="entry name" value="Pyrophosphatase_sf"/>
</dbReference>
<dbReference type="GO" id="GO:0000287">
    <property type="term" value="F:magnesium ion binding"/>
    <property type="evidence" value="ECO:0007669"/>
    <property type="project" value="InterPro"/>
</dbReference>
<sequence>MSCFQLSSLSPDCTNMASNIHITETLHSQLRRKSLYFHNNGQKISPWHDIPLYADRKHGIFNIVIEIPRGTNAKMEVSYYITKEISFNPIMQDIKKGKPRELANIAPFRGYPCNYGALPQTWEDPNSIDSHTGIAGDDDPLDVCEIGSQNAQCGEIKMVKPLGAFAVLDEGETDWKVIAIDVADALSEKLTDIGDVESHLPGLLESLKMWYCNYKVPDGNSPNSIGLDGKLMDRQYVKSNTLEELSDQKQIRIKPHRSLPSSMGTSERLSQSKLCSSEQPVNPPVANHRTTLEHLFRHRISTKIIVSYCTKRSNIIH</sequence>
<feature type="compositionally biased region" description="Polar residues" evidence="7">
    <location>
        <begin position="259"/>
        <end position="280"/>
    </location>
</feature>
<proteinExistence type="inferred from homology"/>
<organism evidence="8 9">
    <name type="scientific">Penicillium hetheringtonii</name>
    <dbReference type="NCBI Taxonomy" id="911720"/>
    <lineage>
        <taxon>Eukaryota</taxon>
        <taxon>Fungi</taxon>
        <taxon>Dikarya</taxon>
        <taxon>Ascomycota</taxon>
        <taxon>Pezizomycotina</taxon>
        <taxon>Eurotiomycetes</taxon>
        <taxon>Eurotiomycetidae</taxon>
        <taxon>Eurotiales</taxon>
        <taxon>Aspergillaceae</taxon>
        <taxon>Penicillium</taxon>
    </lineage>
</organism>
<dbReference type="InterPro" id="IPR008162">
    <property type="entry name" value="Pyrophosphatase"/>
</dbReference>
<dbReference type="EMBL" id="JAQJAC010000010">
    <property type="protein sequence ID" value="KAJ5569219.1"/>
    <property type="molecule type" value="Genomic_DNA"/>
</dbReference>
<dbReference type="PANTHER" id="PTHR10286">
    <property type="entry name" value="INORGANIC PYROPHOSPHATASE"/>
    <property type="match status" value="1"/>
</dbReference>
<evidence type="ECO:0000256" key="2">
    <source>
        <dbReference type="ARBA" id="ARBA00006220"/>
    </source>
</evidence>
<evidence type="ECO:0000256" key="4">
    <source>
        <dbReference type="ARBA" id="ARBA00022723"/>
    </source>
</evidence>
<dbReference type="Proteomes" id="UP001216150">
    <property type="component" value="Unassembled WGS sequence"/>
</dbReference>
<comment type="similarity">
    <text evidence="2">Belongs to the PPase family.</text>
</comment>
<evidence type="ECO:0000256" key="5">
    <source>
        <dbReference type="ARBA" id="ARBA00022801"/>
    </source>
</evidence>
<protein>
    <recommendedName>
        <fullName evidence="3">inorganic diphosphatase</fullName>
        <ecNumber evidence="3">3.6.1.1</ecNumber>
    </recommendedName>
</protein>
<keyword evidence="5" id="KW-0378">Hydrolase</keyword>